<keyword evidence="11 19" id="KW-0325">Glycoprotein</keyword>
<evidence type="ECO:0000256" key="18">
    <source>
        <dbReference type="PIRSR" id="PIRSR605027-4"/>
    </source>
</evidence>
<evidence type="ECO:0000256" key="11">
    <source>
        <dbReference type="ARBA" id="ARBA00023180"/>
    </source>
</evidence>
<keyword evidence="4 20" id="KW-0808">Transferase</keyword>
<organism evidence="23">
    <name type="scientific">Lamprotornis superbus</name>
    <dbReference type="NCBI Taxonomy" id="245042"/>
    <lineage>
        <taxon>Eukaryota</taxon>
        <taxon>Metazoa</taxon>
        <taxon>Chordata</taxon>
        <taxon>Craniata</taxon>
        <taxon>Vertebrata</taxon>
        <taxon>Euteleostomi</taxon>
        <taxon>Archelosauria</taxon>
        <taxon>Archosauria</taxon>
        <taxon>Dinosauria</taxon>
        <taxon>Saurischia</taxon>
        <taxon>Theropoda</taxon>
        <taxon>Coelurosauria</taxon>
        <taxon>Aves</taxon>
        <taxon>Neognathae</taxon>
        <taxon>Neoaves</taxon>
        <taxon>Telluraves</taxon>
        <taxon>Australaves</taxon>
        <taxon>Passeriformes</taxon>
        <taxon>Sturnidae</taxon>
        <taxon>Lamprotornis</taxon>
    </lineage>
</organism>
<keyword evidence="6 17" id="KW-0479">Metal-binding</keyword>
<dbReference type="Proteomes" id="UP000618051">
    <property type="component" value="Unassembled WGS sequence"/>
</dbReference>
<evidence type="ECO:0000256" key="2">
    <source>
        <dbReference type="ARBA" id="ARBA00007706"/>
    </source>
</evidence>
<feature type="binding site" evidence="16">
    <location>
        <begin position="163"/>
        <end position="165"/>
    </location>
    <ligand>
        <name>UDP-alpha-D-glucuronate</name>
        <dbReference type="ChEBI" id="CHEBI:58052"/>
    </ligand>
</feature>
<proteinExistence type="inferred from homology"/>
<evidence type="ECO:0000256" key="19">
    <source>
        <dbReference type="PIRSR" id="PIRSR605027-6"/>
    </source>
</evidence>
<sequence length="1397" mass="159294">MNRFLLLLPWVLIVIIVLDIDSSRAPLPALSPRGSAEGGSGGARPPAPRRRPEAALPTIYAITPTYSRPVQKAELTRLANTFRQVSRLHWILVEDAAARSELVTRFVAGAGLPCTHLHVPTPRRYKRPGLPRATEQRNAGLAWLRQRHQHLPPPQPGVLFFADDDNTYSLELFQEMRTTRKVSVWPVGLVGGRRYERPVVENGKVVGWYTGWRADRPFAIDMAGFAVSLQVILSHPKAVFKRRGSQPGMQESDFLKQITTVEELEPKANNCTKVLVWHTRTEKVNLANEPKYHLDTVNIEGNNILSLRGTIKCKHNHCHKPGSLQDKIYLFTLSYLECILCCQFLALTLCACLLSQLCAESLARGASSPSCGCAGGLAKAHHVAGTAEVHSSHLLIHLQSTHTHKPAFLESFNHQHISLDGLQHLQHFFGDFIILTTPVFTEIVHLGENQQRMMWIYKLEYYLTALAKKSTPDTLSFIELFTGLLTCASEQFTVQYSLTWLHLTFLLQPHILYQKSIILPKALLPGNGQSLPERGSIELVGFVAIHTYFVVIKIKIGLHRNLQNIIYPEHFAAALFLCHTVIKWSLWRAVSSLTLRILLFAQRKALKSHCGTSDTPTIQNIIDCVLDKKMLADYSTQKKEKCYYKSGQILLIPDMTIFNSVLLSVIHIYHSFHIHHQSLVYLSALTVRKDQQKSFKGTAGEETEVSLLMKSLLQNRDKKNNDPDTNTIPKASSEGYSRKYFVKKLGSSESKSSFYIHSTDKRIVTCQSENKKIPNSDDLIIFIKKYTCTINNEILQSTRPLKIFDNFDNFPFPQDLITLTSKAFVLMYPHPNGIFLYSFNRCMQSYGFQINLSAITEKIKVEPSRHSVDFVKQMQVAHEPNLQLKMKKFRNRTNSSELRILLASEELLFCLTSKKSQKTNLRNSLVSENTTVYKFPNIRRKVESSSSIKNKQLIVHKPHFWSKKYLETFIFQDFKKGLQQVSSTKHSIKENELNGWNNMDNSESGTSNYSKKEGETYFKCQQLAEKEKMPKAEQHQMISNLGEFKLDSSHSSQKQKCRVPDKQNRGLTSPFLLPSTEHQLQHYRHMYFVRKVIYCQQTVFLPTLPVQDTILMTDFSFILFKLDSYLAHAYCLCTYSQTPLSSVSINSLSKDHARLGWSRRTCHTNMLGKKKKGKRKLKEKQAVETRTNQKELPVRNSTRKEENYYTNKRKPGNSELLQNIPEEKWNMIPKQSAAFSLEYRIGLHEHPSSTEITVNKTSVKGTIPQSRKASGFSDQRKTNLISILDKQETRQELSIQTKEGRQHHSISQKEIQEQSEKGNSGISGINSILQQQLILGFLHLRRNTGKIFTGGVLKKSKAADLQLNGQDIQQNQKTVYLSKQARKLKAIRLGLEKKKID</sequence>
<comment type="caution">
    <text evidence="23">The sequence shown here is derived from an EMBL/GenBank/DDBJ whole genome shotgun (WGS) entry which is preliminary data.</text>
</comment>
<feature type="compositionally biased region" description="Polar residues" evidence="21">
    <location>
        <begin position="1252"/>
        <end position="1268"/>
    </location>
</feature>
<evidence type="ECO:0000256" key="6">
    <source>
        <dbReference type="ARBA" id="ARBA00022723"/>
    </source>
</evidence>
<keyword evidence="5" id="KW-0812">Transmembrane</keyword>
<reference evidence="24 25" key="2">
    <citation type="journal article" date="2021" name="J. Hered.">
        <title>Feather Gene Expression Elucidates the Developmental Basis of Plumage Iridescence in African Starlings.</title>
        <authorList>
            <person name="Rubenstein D.R."/>
            <person name="Corvelo A."/>
            <person name="MacManes M.D."/>
            <person name="Maia R."/>
            <person name="Narzisi G."/>
            <person name="Rousaki A."/>
            <person name="Vandenabeele P."/>
            <person name="Shawkey M.D."/>
            <person name="Solomon J."/>
        </authorList>
    </citation>
    <scope>NUCLEOTIDE SEQUENCE [LARGE SCALE GENOMIC DNA]</scope>
    <source>
        <strain evidence="24">SS15</strain>
    </source>
</reference>
<comment type="similarity">
    <text evidence="2 20">Belongs to the glycosyltransferase 43 family.</text>
</comment>
<evidence type="ECO:0000256" key="8">
    <source>
        <dbReference type="ARBA" id="ARBA00022989"/>
    </source>
</evidence>
<dbReference type="EC" id="2.4.1.135" evidence="3 20"/>
<keyword evidence="10" id="KW-0472">Membrane</keyword>
<evidence type="ECO:0000256" key="4">
    <source>
        <dbReference type="ARBA" id="ARBA00022679"/>
    </source>
</evidence>
<dbReference type="EMBL" id="JADDUC020000003">
    <property type="protein sequence ID" value="KAI1241146.1"/>
    <property type="molecule type" value="Genomic_DNA"/>
</dbReference>
<keyword evidence="7 20" id="KW-0735">Signal-anchor</keyword>
<dbReference type="SUPFAM" id="SSF53448">
    <property type="entry name" value="Nucleotide-diphospho-sugar transferases"/>
    <property type="match status" value="1"/>
</dbReference>
<feature type="compositionally biased region" description="Basic and acidic residues" evidence="21">
    <location>
        <begin position="1179"/>
        <end position="1190"/>
    </location>
</feature>
<evidence type="ECO:0000256" key="13">
    <source>
        <dbReference type="ARBA" id="ARBA00047979"/>
    </source>
</evidence>
<evidence type="ECO:0000256" key="14">
    <source>
        <dbReference type="ARBA" id="ARBA00060399"/>
    </source>
</evidence>
<dbReference type="InterPro" id="IPR005027">
    <property type="entry name" value="Glyco_trans_43"/>
</dbReference>
<dbReference type="PANTHER" id="PTHR10896:SF8">
    <property type="entry name" value="GALACTOSYLGALACTOSYLXYLOSYLPROTEIN 3-BETA-GLUCURONOSYLTRANSFERASE 2"/>
    <property type="match status" value="1"/>
</dbReference>
<evidence type="ECO:0000256" key="10">
    <source>
        <dbReference type="ARBA" id="ARBA00023136"/>
    </source>
</evidence>
<keyword evidence="8" id="KW-1133">Transmembrane helix</keyword>
<feature type="site" description="Interaction with galactose moiety of substrate glycoprotein" evidence="18">
    <location>
        <position position="288"/>
    </location>
</feature>
<feature type="site" description="Interaction with galactose moiety of substrate glycoprotein" evidence="18">
    <location>
        <position position="196"/>
    </location>
</feature>
<evidence type="ECO:0000256" key="16">
    <source>
        <dbReference type="PIRSR" id="PIRSR605027-2"/>
    </source>
</evidence>
<feature type="binding site" evidence="16">
    <location>
        <position position="95"/>
    </location>
    <ligand>
        <name>UDP-alpha-D-glucuronate</name>
        <dbReference type="ChEBI" id="CHEBI:58052"/>
    </ligand>
</feature>
<accession>A0A835NR20</accession>
<comment type="pathway">
    <text evidence="20">Protein modification; protein glycosylation.</text>
</comment>
<dbReference type="GO" id="GO:0050650">
    <property type="term" value="P:chondroitin sulfate proteoglycan biosynthetic process"/>
    <property type="evidence" value="ECO:0007669"/>
    <property type="project" value="TreeGrafter"/>
</dbReference>
<comment type="cofactor">
    <cofactor evidence="1 17 20">
        <name>Mn(2+)</name>
        <dbReference type="ChEBI" id="CHEBI:29035"/>
    </cofactor>
</comment>
<evidence type="ECO:0000256" key="12">
    <source>
        <dbReference type="ARBA" id="ARBA00023211"/>
    </source>
</evidence>
<dbReference type="GO" id="GO:0000139">
    <property type="term" value="C:Golgi membrane"/>
    <property type="evidence" value="ECO:0007669"/>
    <property type="project" value="UniProtKB-SubCell"/>
</dbReference>
<dbReference type="GO" id="GO:0005975">
    <property type="term" value="P:carbohydrate metabolic process"/>
    <property type="evidence" value="ECO:0007669"/>
    <property type="project" value="TreeGrafter"/>
</dbReference>
<reference evidence="23" key="1">
    <citation type="submission" date="2020-10" db="EMBL/GenBank/DDBJ databases">
        <title>Feather gene expression reveals the developmental basis of iridescence in African starlings.</title>
        <authorList>
            <person name="Rubenstein D.R."/>
        </authorList>
    </citation>
    <scope>NUCLEOTIDE SEQUENCE</scope>
    <source>
        <strain evidence="23">SS15</strain>
        <tissue evidence="23">Liver</tissue>
    </source>
</reference>
<feature type="signal peptide" evidence="22">
    <location>
        <begin position="1"/>
        <end position="25"/>
    </location>
</feature>
<protein>
    <recommendedName>
        <fullName evidence="3 20">Galactosylgalactosylxylosylprotein 3-beta-glucuronosyltransferase</fullName>
        <ecNumber evidence="3 20">2.4.1.135</ecNumber>
    </recommendedName>
</protein>
<comment type="catalytic activity">
    <reaction evidence="13 20">
        <text>3-O-(beta-D-galactosyl-(1-&gt;3)-beta-D-galactosyl-(1-&gt;4)-beta-D-xylosyl)-L-seryl-[protein] + UDP-alpha-D-glucuronate = 3-O-(beta-D-GlcA-(1-&gt;3)-beta-D-Gal-(1-&gt;3)-beta-D-Gal-(1-&gt;4)-beta-D-Xyl)-L-seryl-[protein] + UDP + H(+)</text>
        <dbReference type="Rhea" id="RHEA:24168"/>
        <dbReference type="Rhea" id="RHEA-COMP:12571"/>
        <dbReference type="Rhea" id="RHEA-COMP:12573"/>
        <dbReference type="ChEBI" id="CHEBI:15378"/>
        <dbReference type="ChEBI" id="CHEBI:58052"/>
        <dbReference type="ChEBI" id="CHEBI:58223"/>
        <dbReference type="ChEBI" id="CHEBI:132090"/>
        <dbReference type="ChEBI" id="CHEBI:132093"/>
        <dbReference type="EC" id="2.4.1.135"/>
    </reaction>
</comment>
<dbReference type="Gene3D" id="3.90.550.10">
    <property type="entry name" value="Spore Coat Polysaccharide Biosynthesis Protein SpsA, Chain A"/>
    <property type="match status" value="1"/>
</dbReference>
<dbReference type="CDD" id="cd00218">
    <property type="entry name" value="GlcAT-I"/>
    <property type="match status" value="1"/>
</dbReference>
<reference evidence="24" key="3">
    <citation type="submission" date="2022-01" db="EMBL/GenBank/DDBJ databases">
        <authorList>
            <person name="Rubenstein D.R."/>
        </authorList>
    </citation>
    <scope>NUCLEOTIDE SEQUENCE</scope>
    <source>
        <strain evidence="24">SS15</strain>
        <tissue evidence="24">Liver</tissue>
    </source>
</reference>
<feature type="active site" description="Proton donor/acceptor" evidence="15">
    <location>
        <position position="251"/>
    </location>
</feature>
<dbReference type="FunFam" id="3.90.550.10:FF:000010">
    <property type="entry name" value="Galactosylgalactosylxylosylprotein 3-beta-glucuronosyltransferase"/>
    <property type="match status" value="1"/>
</dbReference>
<feature type="region of interest" description="Disordered" evidence="21">
    <location>
        <begin position="1252"/>
        <end position="1275"/>
    </location>
</feature>
<feature type="compositionally biased region" description="Basic residues" evidence="21">
    <location>
        <begin position="1168"/>
        <end position="1178"/>
    </location>
</feature>
<dbReference type="PANTHER" id="PTHR10896">
    <property type="entry name" value="GALACTOSYLGALACTOSYLXYLOSYLPROTEIN 3-BETA-GLUCURONOSYLTRANSFERASE BETA-1,3-GLUCURONYLTRANSFERASE"/>
    <property type="match status" value="1"/>
</dbReference>
<evidence type="ECO:0000313" key="24">
    <source>
        <dbReference type="EMBL" id="KAI1241146.1"/>
    </source>
</evidence>
<dbReference type="InterPro" id="IPR029044">
    <property type="entry name" value="Nucleotide-diphossugar_trans"/>
</dbReference>
<feature type="region of interest" description="Disordered" evidence="21">
    <location>
        <begin position="29"/>
        <end position="51"/>
    </location>
</feature>
<gene>
    <name evidence="23" type="ORF">IHE44_000595</name>
    <name evidence="24" type="ORF">IHE44_0009609</name>
</gene>
<evidence type="ECO:0000256" key="22">
    <source>
        <dbReference type="SAM" id="SignalP"/>
    </source>
</evidence>
<keyword evidence="9 20" id="KW-0333">Golgi apparatus</keyword>
<dbReference type="GO" id="GO:0015018">
    <property type="term" value="F:galactosylgalactosylxylosylprotein 3-beta-glucuronosyltransferase activity"/>
    <property type="evidence" value="ECO:0007669"/>
    <property type="project" value="UniProtKB-UniRule"/>
</dbReference>
<evidence type="ECO:0000256" key="17">
    <source>
        <dbReference type="PIRSR" id="PIRSR605027-3"/>
    </source>
</evidence>
<feature type="binding site" evidence="17">
    <location>
        <position position="165"/>
    </location>
    <ligand>
        <name>Mn(2+)</name>
        <dbReference type="ChEBI" id="CHEBI:29035"/>
    </ligand>
</feature>
<dbReference type="GO" id="GO:0046872">
    <property type="term" value="F:metal ion binding"/>
    <property type="evidence" value="ECO:0007669"/>
    <property type="project" value="UniProtKB-KW"/>
</dbReference>
<evidence type="ECO:0000256" key="9">
    <source>
        <dbReference type="ARBA" id="ARBA00023034"/>
    </source>
</evidence>
<evidence type="ECO:0000313" key="25">
    <source>
        <dbReference type="Proteomes" id="UP000618051"/>
    </source>
</evidence>
<feature type="binding site" evidence="16">
    <location>
        <position position="137"/>
    </location>
    <ligand>
        <name>UDP-alpha-D-glucuronate</name>
        <dbReference type="ChEBI" id="CHEBI:58052"/>
    </ligand>
</feature>
<dbReference type="UniPathway" id="UPA00378"/>
<evidence type="ECO:0000256" key="15">
    <source>
        <dbReference type="PIRSR" id="PIRSR605027-1"/>
    </source>
</evidence>
<feature type="region of interest" description="Disordered" evidence="21">
    <location>
        <begin position="1168"/>
        <end position="1190"/>
    </location>
</feature>
<name>A0A835NR20_9PASS</name>
<keyword evidence="22" id="KW-0732">Signal</keyword>
<evidence type="ECO:0000313" key="23">
    <source>
        <dbReference type="EMBL" id="KAG0118820.1"/>
    </source>
</evidence>
<feature type="chain" id="PRO_5032811303" description="Galactosylgalactosylxylosylprotein 3-beta-glucuronosyltransferase" evidence="22">
    <location>
        <begin position="26"/>
        <end position="1397"/>
    </location>
</feature>
<dbReference type="EMBL" id="JADDUC010000101">
    <property type="protein sequence ID" value="KAG0118820.1"/>
    <property type="molecule type" value="Genomic_DNA"/>
</dbReference>
<feature type="region of interest" description="Disordered" evidence="21">
    <location>
        <begin position="1195"/>
        <end position="1214"/>
    </location>
</feature>
<evidence type="ECO:0000256" key="21">
    <source>
        <dbReference type="SAM" id="MobiDB-lite"/>
    </source>
</evidence>
<feature type="binding site" evidence="16">
    <location>
        <begin position="64"/>
        <end position="66"/>
    </location>
    <ligand>
        <name>UDP-alpha-D-glucuronate</name>
        <dbReference type="ChEBI" id="CHEBI:58052"/>
    </ligand>
</feature>
<feature type="binding site" evidence="16">
    <location>
        <position position="132"/>
    </location>
    <ligand>
        <name>UDP-alpha-D-glucuronate</name>
        <dbReference type="ChEBI" id="CHEBI:58052"/>
    </ligand>
</feature>
<feature type="glycosylation site" description="N-linked (GlcNAc...) asparagine" evidence="19">
    <location>
        <position position="270"/>
    </location>
</feature>
<comment type="subcellular location">
    <subcellularLocation>
        <location evidence="14">Endomembrane system</location>
        <topology evidence="14">Single-pass type II membrane protein</topology>
    </subcellularLocation>
    <subcellularLocation>
        <location evidence="20">Golgi apparatus membrane</location>
        <topology evidence="20">Single-pass type II membrane protein</topology>
    </subcellularLocation>
</comment>
<dbReference type="Pfam" id="PF03360">
    <property type="entry name" value="Glyco_transf_43"/>
    <property type="match status" value="1"/>
</dbReference>
<evidence type="ECO:0000256" key="20">
    <source>
        <dbReference type="RuleBase" id="RU363127"/>
    </source>
</evidence>
<evidence type="ECO:0000256" key="3">
    <source>
        <dbReference type="ARBA" id="ARBA00012641"/>
    </source>
</evidence>
<dbReference type="OrthoDB" id="675023at2759"/>
<evidence type="ECO:0000256" key="7">
    <source>
        <dbReference type="ARBA" id="ARBA00022968"/>
    </source>
</evidence>
<evidence type="ECO:0000256" key="1">
    <source>
        <dbReference type="ARBA" id="ARBA00001936"/>
    </source>
</evidence>
<keyword evidence="12 17" id="KW-0464">Manganese</keyword>
<feature type="binding site" evidence="16">
    <location>
        <begin position="278"/>
        <end position="280"/>
    </location>
    <ligand>
        <name>UDP-alpha-D-glucuronate</name>
        <dbReference type="ChEBI" id="CHEBI:58052"/>
    </ligand>
</feature>
<keyword evidence="25" id="KW-1185">Reference proteome</keyword>
<evidence type="ECO:0000256" key="5">
    <source>
        <dbReference type="ARBA" id="ARBA00022692"/>
    </source>
</evidence>
<feature type="region of interest" description="Disordered" evidence="21">
    <location>
        <begin position="1292"/>
        <end position="1319"/>
    </location>
</feature>